<evidence type="ECO:0000256" key="12">
    <source>
        <dbReference type="PROSITE-ProRule" id="PRU01360"/>
    </source>
</evidence>
<keyword evidence="5 12" id="KW-0812">Transmembrane</keyword>
<dbReference type="GO" id="GO:0006826">
    <property type="term" value="P:iron ion transport"/>
    <property type="evidence" value="ECO:0007669"/>
    <property type="project" value="UniProtKB-KW"/>
</dbReference>
<evidence type="ECO:0000259" key="17">
    <source>
        <dbReference type="Pfam" id="PF07715"/>
    </source>
</evidence>
<evidence type="ECO:0000256" key="1">
    <source>
        <dbReference type="ARBA" id="ARBA00004571"/>
    </source>
</evidence>
<keyword evidence="6" id="KW-0732">Signal</keyword>
<dbReference type="PANTHER" id="PTHR32552:SF81">
    <property type="entry name" value="TONB-DEPENDENT OUTER MEMBRANE RECEPTOR"/>
    <property type="match status" value="1"/>
</dbReference>
<dbReference type="InterPro" id="IPR036942">
    <property type="entry name" value="Beta-barrel_TonB_sf"/>
</dbReference>
<evidence type="ECO:0000256" key="4">
    <source>
        <dbReference type="ARBA" id="ARBA00022496"/>
    </source>
</evidence>
<feature type="short sequence motif" description="TonB C-terminal box" evidence="13">
    <location>
        <begin position="764"/>
        <end position="781"/>
    </location>
</feature>
<evidence type="ECO:0000256" key="6">
    <source>
        <dbReference type="ARBA" id="ARBA00022729"/>
    </source>
</evidence>
<dbReference type="SUPFAM" id="SSF56935">
    <property type="entry name" value="Porins"/>
    <property type="match status" value="1"/>
</dbReference>
<keyword evidence="9 14" id="KW-0798">TonB box</keyword>
<evidence type="ECO:0000256" key="15">
    <source>
        <dbReference type="SAM" id="Phobius"/>
    </source>
</evidence>
<dbReference type="Pfam" id="PF07715">
    <property type="entry name" value="Plug"/>
    <property type="match status" value="1"/>
</dbReference>
<dbReference type="PROSITE" id="PS52016">
    <property type="entry name" value="TONB_DEPENDENT_REC_3"/>
    <property type="match status" value="1"/>
</dbReference>
<comment type="similarity">
    <text evidence="12 14">Belongs to the TonB-dependent receptor family.</text>
</comment>
<dbReference type="Gene3D" id="2.40.170.20">
    <property type="entry name" value="TonB-dependent receptor, beta-barrel domain"/>
    <property type="match status" value="1"/>
</dbReference>
<evidence type="ECO:0000256" key="2">
    <source>
        <dbReference type="ARBA" id="ARBA00022448"/>
    </source>
</evidence>
<keyword evidence="4" id="KW-0410">Iron transport</keyword>
<evidence type="ECO:0000256" key="13">
    <source>
        <dbReference type="PROSITE-ProRule" id="PRU10144"/>
    </source>
</evidence>
<evidence type="ECO:0000259" key="16">
    <source>
        <dbReference type="Pfam" id="PF00593"/>
    </source>
</evidence>
<dbReference type="InterPro" id="IPR000531">
    <property type="entry name" value="Beta-barrel_TonB"/>
</dbReference>
<gene>
    <name evidence="18" type="ORF">CA606_04855</name>
</gene>
<dbReference type="Pfam" id="PF00593">
    <property type="entry name" value="TonB_dep_Rec_b-barrel"/>
    <property type="match status" value="1"/>
</dbReference>
<reference evidence="19" key="1">
    <citation type="submission" date="2017-09" db="EMBL/GenBank/DDBJ databases">
        <title>Genome evolution observed in wild isolates of Caulobacter crescentus.</title>
        <authorList>
            <person name="Ely B."/>
            <person name="Wilson K."/>
            <person name="Scott D."/>
        </authorList>
    </citation>
    <scope>NUCLEOTIDE SEQUENCE [LARGE SCALE GENOMIC DNA]</scope>
    <source>
        <strain evidence="19">CB13b1a</strain>
    </source>
</reference>
<evidence type="ECO:0000313" key="19">
    <source>
        <dbReference type="Proteomes" id="UP000217311"/>
    </source>
</evidence>
<keyword evidence="15" id="KW-1133">Transmembrane helix</keyword>
<evidence type="ECO:0000256" key="14">
    <source>
        <dbReference type="RuleBase" id="RU003357"/>
    </source>
</evidence>
<keyword evidence="2 12" id="KW-0813">Transport</keyword>
<protein>
    <submittedName>
        <fullName evidence="18">TonB-dependent receptor</fullName>
    </submittedName>
</protein>
<evidence type="ECO:0000256" key="5">
    <source>
        <dbReference type="ARBA" id="ARBA00022692"/>
    </source>
</evidence>
<sequence length="781" mass="84177">MSQVRNIGDAIARKFLKRRDARYPRGGDLAYRSANGIAANAWTTTQRRGVSTGYLMHSLNSSLRRALTLSCGAAALVTAMAAAPAAFAQDTKVGEVIITAQKRSENLQDVPVSVAAISGERLQSTFAAGDDILALSAKAPGLYAESSNGRVAPRFYIRGLGNADFDLAASQPVSIIQDEVVLENVVLKSSPLYDLDRVEVLRGPQGTLFGRNTTAGIVKFDTIKPSEEMKGRASASYGSFNTFTFDGGVGGALVEGKVAARASVLFQHRDDWIDNGFTKKKNVMGGFNERAARLQLLFTPNEKLDALFNVHGRDLDGTAAVFRANVLTKGSNKLNANYDRDTVYFDAGANNPQSYKGYGASANIGYDFGVAKLTSITAYENTHGYSRGDIDGGNTTGPGFIPFQSDTQDGIKDLDQWTQEIRLASNTDGALSWQVGGFYFDTKYAIQTNPFFAPATTLQQENTAWAIFGQASYKVSDQLSLTGGLRYTDDEKDMKVLSGPNMAAPVSVSDSHVSWDLSAFYSVNEDVSVYAKVASGFRGPSIQGRDIAFFSPASAAKSETIMSYELGLKSELFDRRVRLNGAVFAYTIDDPQFSAVGGGSNSNRLINAKKGEAYGLELDSEFVVTPNFVVTAGYSYAHTEIKDSTLAVAPCAACTVTDPKTASGAALVNGNPFPNAPKYTFDFTARYAYPVASGELFAFTDWKVQGYTNLFLYESKEFNSKGDFEGGLKLGYANKEGGWEVAAFARNITNESNIKGAIDFNNLTAFVNEPRVIGVSIDARF</sequence>
<keyword evidence="10 12" id="KW-0472">Membrane</keyword>
<organism evidence="18 19">
    <name type="scientific">Caulobacter vibrioides</name>
    <name type="common">Caulobacter crescentus</name>
    <dbReference type="NCBI Taxonomy" id="155892"/>
    <lineage>
        <taxon>Bacteria</taxon>
        <taxon>Pseudomonadati</taxon>
        <taxon>Pseudomonadota</taxon>
        <taxon>Alphaproteobacteria</taxon>
        <taxon>Caulobacterales</taxon>
        <taxon>Caulobacteraceae</taxon>
        <taxon>Caulobacter</taxon>
    </lineage>
</organism>
<evidence type="ECO:0000256" key="10">
    <source>
        <dbReference type="ARBA" id="ARBA00023136"/>
    </source>
</evidence>
<evidence type="ECO:0000256" key="3">
    <source>
        <dbReference type="ARBA" id="ARBA00022452"/>
    </source>
</evidence>
<proteinExistence type="inferred from homology"/>
<dbReference type="InterPro" id="IPR012910">
    <property type="entry name" value="Plug_dom"/>
</dbReference>
<keyword evidence="18" id="KW-0675">Receptor</keyword>
<dbReference type="PROSITE" id="PS01156">
    <property type="entry name" value="TONB_DEPENDENT_REC_2"/>
    <property type="match status" value="1"/>
</dbReference>
<dbReference type="InterPro" id="IPR010917">
    <property type="entry name" value="TonB_rcpt_CS"/>
</dbReference>
<dbReference type="EMBL" id="CP023315">
    <property type="protein sequence ID" value="ATC31737.1"/>
    <property type="molecule type" value="Genomic_DNA"/>
</dbReference>
<evidence type="ECO:0000256" key="7">
    <source>
        <dbReference type="ARBA" id="ARBA00023004"/>
    </source>
</evidence>
<evidence type="ECO:0000313" key="18">
    <source>
        <dbReference type="EMBL" id="ATC31737.1"/>
    </source>
</evidence>
<dbReference type="InterPro" id="IPR039426">
    <property type="entry name" value="TonB-dep_rcpt-like"/>
</dbReference>
<evidence type="ECO:0000256" key="11">
    <source>
        <dbReference type="ARBA" id="ARBA00023237"/>
    </source>
</evidence>
<dbReference type="AlphaFoldDB" id="A0A290MTQ2"/>
<feature type="transmembrane region" description="Helical" evidence="15">
    <location>
        <begin position="66"/>
        <end position="87"/>
    </location>
</feature>
<comment type="subcellular location">
    <subcellularLocation>
        <location evidence="1 12">Cell outer membrane</location>
        <topology evidence="1 12">Multi-pass membrane protein</topology>
    </subcellularLocation>
</comment>
<feature type="domain" description="TonB-dependent receptor-like beta-barrel" evidence="16">
    <location>
        <begin position="328"/>
        <end position="703"/>
    </location>
</feature>
<accession>A0A290MTQ2</accession>
<keyword evidence="11 12" id="KW-0998">Cell outer membrane</keyword>
<keyword evidence="7" id="KW-0408">Iron</keyword>
<keyword evidence="8" id="KW-0406">Ion transport</keyword>
<evidence type="ECO:0000256" key="8">
    <source>
        <dbReference type="ARBA" id="ARBA00023065"/>
    </source>
</evidence>
<dbReference type="GO" id="GO:0009279">
    <property type="term" value="C:cell outer membrane"/>
    <property type="evidence" value="ECO:0007669"/>
    <property type="project" value="UniProtKB-SubCell"/>
</dbReference>
<name>A0A290MTQ2_CAUVI</name>
<evidence type="ECO:0000256" key="9">
    <source>
        <dbReference type="ARBA" id="ARBA00023077"/>
    </source>
</evidence>
<dbReference type="PANTHER" id="PTHR32552">
    <property type="entry name" value="FERRICHROME IRON RECEPTOR-RELATED"/>
    <property type="match status" value="1"/>
</dbReference>
<keyword evidence="3 12" id="KW-1134">Transmembrane beta strand</keyword>
<dbReference type="Proteomes" id="UP000217311">
    <property type="component" value="Chromosome"/>
</dbReference>
<feature type="domain" description="TonB-dependent receptor plug" evidence="17">
    <location>
        <begin position="107"/>
        <end position="217"/>
    </location>
</feature>